<comment type="caution">
    <text evidence="1">The sequence shown here is derived from an EMBL/GenBank/DDBJ whole genome shotgun (WGS) entry which is preliminary data.</text>
</comment>
<keyword evidence="2" id="KW-1185">Reference proteome</keyword>
<name>A0A9N9LXW3_9HELO</name>
<accession>A0A9N9LXW3</accession>
<organism evidence="1 2">
    <name type="scientific">Hymenoscyphus albidus</name>
    <dbReference type="NCBI Taxonomy" id="595503"/>
    <lineage>
        <taxon>Eukaryota</taxon>
        <taxon>Fungi</taxon>
        <taxon>Dikarya</taxon>
        <taxon>Ascomycota</taxon>
        <taxon>Pezizomycotina</taxon>
        <taxon>Leotiomycetes</taxon>
        <taxon>Helotiales</taxon>
        <taxon>Helotiaceae</taxon>
        <taxon>Hymenoscyphus</taxon>
    </lineage>
</organism>
<sequence length="69" mass="8062">MRRKLPSKHVVGLDEPGLEAVRGWFMQWDLTDVKQDNLNVLQELLRRHDFSAPIMLTVAKKKKNSYLPC</sequence>
<dbReference type="AlphaFoldDB" id="A0A9N9LXW3"/>
<reference evidence="1" key="1">
    <citation type="submission" date="2021-07" db="EMBL/GenBank/DDBJ databases">
        <authorList>
            <person name="Durling M."/>
        </authorList>
    </citation>
    <scope>NUCLEOTIDE SEQUENCE</scope>
</reference>
<evidence type="ECO:0000313" key="1">
    <source>
        <dbReference type="EMBL" id="CAG8983003.1"/>
    </source>
</evidence>
<protein>
    <submittedName>
        <fullName evidence="1">Uncharacterized protein</fullName>
    </submittedName>
</protein>
<dbReference type="Proteomes" id="UP000701801">
    <property type="component" value="Unassembled WGS sequence"/>
</dbReference>
<proteinExistence type="predicted"/>
<dbReference type="EMBL" id="CAJVRM010000702">
    <property type="protein sequence ID" value="CAG8983003.1"/>
    <property type="molecule type" value="Genomic_DNA"/>
</dbReference>
<gene>
    <name evidence="1" type="ORF">HYALB_00003582</name>
</gene>
<evidence type="ECO:0000313" key="2">
    <source>
        <dbReference type="Proteomes" id="UP000701801"/>
    </source>
</evidence>